<organism evidence="4 5">
    <name type="scientific">Candidatus Aquitaenariimonas noxiae</name>
    <dbReference type="NCBI Taxonomy" id="1974741"/>
    <lineage>
        <taxon>Bacteria</taxon>
        <taxon>Pseudomonadati</taxon>
        <taxon>Candidatus Omnitrophota</taxon>
        <taxon>Candidatus Aquitaenariimonas</taxon>
    </lineage>
</organism>
<keyword evidence="1" id="KW-0227">DNA damage</keyword>
<dbReference type="Pfam" id="PF02151">
    <property type="entry name" value="UVR"/>
    <property type="match status" value="1"/>
</dbReference>
<dbReference type="AlphaFoldDB" id="A0A2J0KUQ5"/>
<evidence type="ECO:0000313" key="5">
    <source>
        <dbReference type="Proteomes" id="UP000230052"/>
    </source>
</evidence>
<comment type="caution">
    <text evidence="4">The sequence shown here is derived from an EMBL/GenBank/DDBJ whole genome shotgun (WGS) entry which is preliminary data.</text>
</comment>
<dbReference type="PROSITE" id="PS50151">
    <property type="entry name" value="UVR"/>
    <property type="match status" value="1"/>
</dbReference>
<dbReference type="PANTHER" id="PTHR38430:SF1">
    <property type="entry name" value="PROTEIN-ARGININE KINASE ACTIVATOR PROTEIN"/>
    <property type="match status" value="1"/>
</dbReference>
<dbReference type="InterPro" id="IPR001943">
    <property type="entry name" value="UVR_dom"/>
</dbReference>
<dbReference type="GO" id="GO:1990170">
    <property type="term" value="P:stress response to cadmium ion"/>
    <property type="evidence" value="ECO:0007669"/>
    <property type="project" value="TreeGrafter"/>
</dbReference>
<reference evidence="4 5" key="1">
    <citation type="submission" date="2017-09" db="EMBL/GenBank/DDBJ databases">
        <title>Depth-based differentiation of microbial function through sediment-hosted aquifers and enrichment of novel symbionts in the deep terrestrial subsurface.</title>
        <authorList>
            <person name="Probst A.J."/>
            <person name="Ladd B."/>
            <person name="Jarett J.K."/>
            <person name="Geller-Mcgrath D.E."/>
            <person name="Sieber C.M."/>
            <person name="Emerson J.B."/>
            <person name="Anantharaman K."/>
            <person name="Thomas B.C."/>
            <person name="Malmstrom R."/>
            <person name="Stieglmeier M."/>
            <person name="Klingl A."/>
            <person name="Woyke T."/>
            <person name="Ryan C.M."/>
            <person name="Banfield J.F."/>
        </authorList>
    </citation>
    <scope>NUCLEOTIDE SEQUENCE [LARGE SCALE GENOMIC DNA]</scope>
    <source>
        <strain evidence="4">CG07_land_8_20_14_0_80_42_15</strain>
    </source>
</reference>
<proteinExistence type="predicted"/>
<dbReference type="GO" id="GO:0046870">
    <property type="term" value="F:cadmium ion binding"/>
    <property type="evidence" value="ECO:0007669"/>
    <property type="project" value="TreeGrafter"/>
</dbReference>
<evidence type="ECO:0000256" key="2">
    <source>
        <dbReference type="SAM" id="Coils"/>
    </source>
</evidence>
<evidence type="ECO:0000256" key="1">
    <source>
        <dbReference type="ARBA" id="ARBA00023236"/>
    </source>
</evidence>
<feature type="domain" description="UVR" evidence="3">
    <location>
        <begin position="130"/>
        <end position="165"/>
    </location>
</feature>
<gene>
    <name evidence="4" type="ORF">COS99_01930</name>
</gene>
<dbReference type="PANTHER" id="PTHR38430">
    <property type="entry name" value="PROTEIN-ARGININE KINASE ACTIVATOR PROTEIN"/>
    <property type="match status" value="1"/>
</dbReference>
<dbReference type="PIRSF" id="PIRSF015034">
    <property type="entry name" value="YacH"/>
    <property type="match status" value="1"/>
</dbReference>
<keyword evidence="2" id="KW-0175">Coiled coil</keyword>
<dbReference type="GO" id="GO:0005507">
    <property type="term" value="F:copper ion binding"/>
    <property type="evidence" value="ECO:0007669"/>
    <property type="project" value="TreeGrafter"/>
</dbReference>
<dbReference type="InterPro" id="IPR036876">
    <property type="entry name" value="UVR_dom_sf"/>
</dbReference>
<dbReference type="SUPFAM" id="SSF46600">
    <property type="entry name" value="C-terminal UvrC-binding domain of UvrB"/>
    <property type="match status" value="1"/>
</dbReference>
<dbReference type="Gene3D" id="4.10.860.10">
    <property type="entry name" value="UVR domain"/>
    <property type="match status" value="1"/>
</dbReference>
<dbReference type="GO" id="GO:1990169">
    <property type="term" value="P:stress response to copper ion"/>
    <property type="evidence" value="ECO:0007669"/>
    <property type="project" value="TreeGrafter"/>
</dbReference>
<dbReference type="GO" id="GO:0050897">
    <property type="term" value="F:cobalt ion binding"/>
    <property type="evidence" value="ECO:0007669"/>
    <property type="project" value="TreeGrafter"/>
</dbReference>
<dbReference type="EMBL" id="PEWV01000018">
    <property type="protein sequence ID" value="PIU42135.1"/>
    <property type="molecule type" value="Genomic_DNA"/>
</dbReference>
<dbReference type="Proteomes" id="UP000230052">
    <property type="component" value="Unassembled WGS sequence"/>
</dbReference>
<name>A0A2J0KUQ5_9BACT</name>
<sequence length="176" mass="19850">MLCDVCGKNEATVHLTEIVNDKVTKLNLCETCAREKSAKMEEHFGLGELLAGLGDFGDVAELPKKAVKIKCSNCGLTYSDFRRTGRLGCSECYTAFQSKLEPLLKRIHGSDQHVGKTPSMKQTKVVTEPVSKLQEMKAKLKRAIDTEEFEEAAKIRDEIRELEKKDEKKDKEKKEK</sequence>
<accession>A0A2J0KUQ5</accession>
<evidence type="ECO:0000259" key="3">
    <source>
        <dbReference type="PROSITE" id="PS50151"/>
    </source>
</evidence>
<dbReference type="GO" id="GO:0008270">
    <property type="term" value="F:zinc ion binding"/>
    <property type="evidence" value="ECO:0007669"/>
    <property type="project" value="TreeGrafter"/>
</dbReference>
<evidence type="ECO:0000313" key="4">
    <source>
        <dbReference type="EMBL" id="PIU42135.1"/>
    </source>
</evidence>
<dbReference type="InterPro" id="IPR025542">
    <property type="entry name" value="YacH"/>
</dbReference>
<protein>
    <recommendedName>
        <fullName evidence="3">UVR domain-containing protein</fullName>
    </recommendedName>
</protein>
<keyword evidence="1" id="KW-0742">SOS response</keyword>
<dbReference type="GO" id="GO:0009432">
    <property type="term" value="P:SOS response"/>
    <property type="evidence" value="ECO:0007669"/>
    <property type="project" value="UniProtKB-KW"/>
</dbReference>
<feature type="coiled-coil region" evidence="2">
    <location>
        <begin position="130"/>
        <end position="175"/>
    </location>
</feature>